<dbReference type="AlphaFoldDB" id="A0AAD7NC92"/>
<dbReference type="EMBL" id="JARJLG010000066">
    <property type="protein sequence ID" value="KAJ7754663.1"/>
    <property type="molecule type" value="Genomic_DNA"/>
</dbReference>
<reference evidence="2" key="1">
    <citation type="submission" date="2023-03" db="EMBL/GenBank/DDBJ databases">
        <title>Massive genome expansion in bonnet fungi (Mycena s.s.) driven by repeated elements and novel gene families across ecological guilds.</title>
        <authorList>
            <consortium name="Lawrence Berkeley National Laboratory"/>
            <person name="Harder C.B."/>
            <person name="Miyauchi S."/>
            <person name="Viragh M."/>
            <person name="Kuo A."/>
            <person name="Thoen E."/>
            <person name="Andreopoulos B."/>
            <person name="Lu D."/>
            <person name="Skrede I."/>
            <person name="Drula E."/>
            <person name="Henrissat B."/>
            <person name="Morin E."/>
            <person name="Kohler A."/>
            <person name="Barry K."/>
            <person name="LaButti K."/>
            <person name="Morin E."/>
            <person name="Salamov A."/>
            <person name="Lipzen A."/>
            <person name="Mereny Z."/>
            <person name="Hegedus B."/>
            <person name="Baldrian P."/>
            <person name="Stursova M."/>
            <person name="Weitz H."/>
            <person name="Taylor A."/>
            <person name="Grigoriev I.V."/>
            <person name="Nagy L.G."/>
            <person name="Martin F."/>
            <person name="Kauserud H."/>
        </authorList>
    </citation>
    <scope>NUCLEOTIDE SEQUENCE</scope>
    <source>
        <strain evidence="2">CBHHK188m</strain>
    </source>
</reference>
<evidence type="ECO:0000256" key="1">
    <source>
        <dbReference type="SAM" id="MobiDB-lite"/>
    </source>
</evidence>
<name>A0AAD7NC92_9AGAR</name>
<sequence>MSEIPAHMKTNLPVEEMIPERDNVAHDSRYWCLPPVREDLTVKMSGKAMYLVAQGCQCGIFRNVSVAKVMAQGHPKGVWHGHDTTEGCIEEWQRHCALGLHPHPADPLLPAPMSASPRKNRSGSVLLGKGKRVDAKLQADLQQFCMPKLDLPQPSSSASLSSLSSLSGSSTAPAAPTYFAVWNGRKVYSNQNKAKEAFIAAARAGGKETLLTTPDYDEAHAYAMGIGAAEF</sequence>
<organism evidence="2 3">
    <name type="scientific">Mycena maculata</name>
    <dbReference type="NCBI Taxonomy" id="230809"/>
    <lineage>
        <taxon>Eukaryota</taxon>
        <taxon>Fungi</taxon>
        <taxon>Dikarya</taxon>
        <taxon>Basidiomycota</taxon>
        <taxon>Agaricomycotina</taxon>
        <taxon>Agaricomycetes</taxon>
        <taxon>Agaricomycetidae</taxon>
        <taxon>Agaricales</taxon>
        <taxon>Marasmiineae</taxon>
        <taxon>Mycenaceae</taxon>
        <taxon>Mycena</taxon>
    </lineage>
</organism>
<proteinExistence type="predicted"/>
<comment type="caution">
    <text evidence="2">The sequence shown here is derived from an EMBL/GenBank/DDBJ whole genome shotgun (WGS) entry which is preliminary data.</text>
</comment>
<gene>
    <name evidence="2" type="ORF">DFH07DRAFT_959685</name>
</gene>
<accession>A0AAD7NC92</accession>
<dbReference type="Proteomes" id="UP001215280">
    <property type="component" value="Unassembled WGS sequence"/>
</dbReference>
<evidence type="ECO:0000313" key="2">
    <source>
        <dbReference type="EMBL" id="KAJ7754663.1"/>
    </source>
</evidence>
<feature type="region of interest" description="Disordered" evidence="1">
    <location>
        <begin position="108"/>
        <end position="127"/>
    </location>
</feature>
<evidence type="ECO:0000313" key="3">
    <source>
        <dbReference type="Proteomes" id="UP001215280"/>
    </source>
</evidence>
<keyword evidence="3" id="KW-1185">Reference proteome</keyword>
<protein>
    <submittedName>
        <fullName evidence="2">Uncharacterized protein</fullName>
    </submittedName>
</protein>